<comment type="similarity">
    <text evidence="1 3">Belongs to the CMC family.</text>
</comment>
<dbReference type="OrthoDB" id="6224010at2759"/>
<dbReference type="PANTHER" id="PTHR22977:SF5">
    <property type="entry name" value="COX ASSEMBLY MITOCHONDRIAL PROTEIN HOMOLOG"/>
    <property type="match status" value="1"/>
</dbReference>
<evidence type="ECO:0000256" key="3">
    <source>
        <dbReference type="RuleBase" id="RU364104"/>
    </source>
</evidence>
<evidence type="ECO:0000256" key="1">
    <source>
        <dbReference type="ARBA" id="ARBA00007347"/>
    </source>
</evidence>
<comment type="function">
    <text evidence="3">Required for mitochondrial cytochrome c oxidase (COX) assembly and respiration.</text>
</comment>
<comment type="subcellular location">
    <subcellularLocation>
        <location evidence="3">Mitochondrion inner membrane</location>
    </subcellularLocation>
</comment>
<keyword evidence="2" id="KW-1015">Disulfide bond</keyword>
<accession>A0A261XZW8</accession>
<keyword evidence="3" id="KW-0143">Chaperone</keyword>
<dbReference type="Proteomes" id="UP000242875">
    <property type="component" value="Unassembled WGS sequence"/>
</dbReference>
<evidence type="ECO:0000256" key="2">
    <source>
        <dbReference type="ARBA" id="ARBA00023157"/>
    </source>
</evidence>
<organism evidence="4 5">
    <name type="scientific">Bifiguratus adelaidae</name>
    <dbReference type="NCBI Taxonomy" id="1938954"/>
    <lineage>
        <taxon>Eukaryota</taxon>
        <taxon>Fungi</taxon>
        <taxon>Fungi incertae sedis</taxon>
        <taxon>Mucoromycota</taxon>
        <taxon>Mucoromycotina</taxon>
        <taxon>Endogonomycetes</taxon>
        <taxon>Endogonales</taxon>
        <taxon>Endogonales incertae sedis</taxon>
        <taxon>Bifiguratus</taxon>
    </lineage>
</organism>
<dbReference type="InterPro" id="IPR013892">
    <property type="entry name" value="Cyt_c_biogenesis_Cmc1-like"/>
</dbReference>
<proteinExistence type="inferred from homology"/>
<evidence type="ECO:0000313" key="4">
    <source>
        <dbReference type="EMBL" id="OZJ03896.1"/>
    </source>
</evidence>
<dbReference type="Pfam" id="PF08583">
    <property type="entry name" value="Cmc1"/>
    <property type="match status" value="1"/>
</dbReference>
<comment type="caution">
    <text evidence="4">The sequence shown here is derived from an EMBL/GenBank/DDBJ whole genome shotgun (WGS) entry which is preliminary data.</text>
</comment>
<name>A0A261XZW8_9FUNG</name>
<protein>
    <recommendedName>
        <fullName evidence="3">COX assembly mitochondrial protein</fullName>
    </recommendedName>
</protein>
<dbReference type="GO" id="GO:0005743">
    <property type="term" value="C:mitochondrial inner membrane"/>
    <property type="evidence" value="ECO:0007669"/>
    <property type="project" value="UniProtKB-SubCell"/>
</dbReference>
<gene>
    <name evidence="4" type="ORF">BZG36_03952</name>
</gene>
<keyword evidence="3" id="KW-0999">Mitochondrion inner membrane</keyword>
<dbReference type="AlphaFoldDB" id="A0A261XZW8"/>
<evidence type="ECO:0000313" key="5">
    <source>
        <dbReference type="Proteomes" id="UP000242875"/>
    </source>
</evidence>
<keyword evidence="3" id="KW-0472">Membrane</keyword>
<dbReference type="PANTHER" id="PTHR22977">
    <property type="entry name" value="COX ASSEMBLY MITOCHONDRIAL PROTEIN"/>
    <property type="match status" value="1"/>
</dbReference>
<dbReference type="EMBL" id="MVBO01000064">
    <property type="protein sequence ID" value="OZJ03896.1"/>
    <property type="molecule type" value="Genomic_DNA"/>
</dbReference>
<keyword evidence="3" id="KW-0496">Mitochondrion</keyword>
<keyword evidence="5" id="KW-1185">Reference proteome</keyword>
<sequence>MGKTQQSELSNPFVNRETQQLHALTRAEEEACFKDLKQRALVKCSEAVQDFVKCSQDHNVTVVITCRGKARAMNDCLKQYTTQEELDKLKLAKIERKTEILTARART</sequence>
<reference evidence="4 5" key="1">
    <citation type="journal article" date="2017" name="Mycologia">
        <title>Bifiguratus adelaidae, gen. et sp. nov., a new member of Mucoromycotina in endophytic and soil-dwelling habitats.</title>
        <authorList>
            <person name="Torres-Cruz T.J."/>
            <person name="Billingsley Tobias T.L."/>
            <person name="Almatruk M."/>
            <person name="Hesse C."/>
            <person name="Kuske C.R."/>
            <person name="Desiro A."/>
            <person name="Benucci G.M."/>
            <person name="Bonito G."/>
            <person name="Stajich J.E."/>
            <person name="Dunlap C."/>
            <person name="Arnold A.E."/>
            <person name="Porras-Alfaro A."/>
        </authorList>
    </citation>
    <scope>NUCLEOTIDE SEQUENCE [LARGE SCALE GENOMIC DNA]</scope>
    <source>
        <strain evidence="4 5">AZ0501</strain>
    </source>
</reference>